<gene>
    <name evidence="4" type="ORF">ZHAS_00002581</name>
</gene>
<dbReference type="OrthoDB" id="414826at2759"/>
<evidence type="ECO:0000313" key="6">
    <source>
        <dbReference type="Proteomes" id="UP000030765"/>
    </source>
</evidence>
<reference evidence="5" key="2">
    <citation type="submission" date="2020-05" db="UniProtKB">
        <authorList>
            <consortium name="EnsemblMetazoa"/>
        </authorList>
    </citation>
    <scope>IDENTIFICATION</scope>
</reference>
<feature type="domain" description="SCP" evidence="3">
    <location>
        <begin position="1"/>
        <end position="130"/>
    </location>
</feature>
<evidence type="ECO:0000256" key="2">
    <source>
        <dbReference type="ARBA" id="ARBA00022525"/>
    </source>
</evidence>
<dbReference type="PRINTS" id="PR00838">
    <property type="entry name" value="V5ALLERGEN"/>
</dbReference>
<dbReference type="InterPro" id="IPR002413">
    <property type="entry name" value="V5_allergen-like"/>
</dbReference>
<keyword evidence="2" id="KW-0964">Secreted</keyword>
<name>A0A084VCK0_ANOSI</name>
<dbReference type="CDD" id="cd05380">
    <property type="entry name" value="CAP_euk"/>
    <property type="match status" value="1"/>
</dbReference>
<evidence type="ECO:0000256" key="1">
    <source>
        <dbReference type="ARBA" id="ARBA00004613"/>
    </source>
</evidence>
<dbReference type="InterPro" id="IPR035940">
    <property type="entry name" value="CAP_sf"/>
</dbReference>
<protein>
    <submittedName>
        <fullName evidence="4">AGAP006420-PA-like protein</fullName>
    </submittedName>
    <submittedName>
        <fullName evidence="5">SCP domain-containing protein</fullName>
    </submittedName>
</protein>
<dbReference type="InterPro" id="IPR014044">
    <property type="entry name" value="CAP_dom"/>
</dbReference>
<dbReference type="Proteomes" id="UP000030765">
    <property type="component" value="Unassembled WGS sequence"/>
</dbReference>
<dbReference type="SMART" id="SM00198">
    <property type="entry name" value="SCP"/>
    <property type="match status" value="1"/>
</dbReference>
<dbReference type="STRING" id="74873.A0A084VCK0"/>
<reference evidence="4 6" key="1">
    <citation type="journal article" date="2014" name="BMC Genomics">
        <title>Genome sequence of Anopheles sinensis provides insight into genetics basis of mosquito competence for malaria parasites.</title>
        <authorList>
            <person name="Zhou D."/>
            <person name="Zhang D."/>
            <person name="Ding G."/>
            <person name="Shi L."/>
            <person name="Hou Q."/>
            <person name="Ye Y."/>
            <person name="Xu Y."/>
            <person name="Zhou H."/>
            <person name="Xiong C."/>
            <person name="Li S."/>
            <person name="Yu J."/>
            <person name="Hong S."/>
            <person name="Yu X."/>
            <person name="Zou P."/>
            <person name="Chen C."/>
            <person name="Chang X."/>
            <person name="Wang W."/>
            <person name="Lv Y."/>
            <person name="Sun Y."/>
            <person name="Ma L."/>
            <person name="Shen B."/>
            <person name="Zhu C."/>
        </authorList>
    </citation>
    <scope>NUCLEOTIDE SEQUENCE [LARGE SCALE GENOMIC DNA]</scope>
</reference>
<keyword evidence="6" id="KW-1185">Reference proteome</keyword>
<dbReference type="EnsemblMetazoa" id="ASIC002581-RA">
    <property type="protein sequence ID" value="ASIC002581-PA"/>
    <property type="gene ID" value="ASIC002581"/>
</dbReference>
<evidence type="ECO:0000313" key="4">
    <source>
        <dbReference type="EMBL" id="KFB35694.1"/>
    </source>
</evidence>
<evidence type="ECO:0000259" key="3">
    <source>
        <dbReference type="SMART" id="SM00198"/>
    </source>
</evidence>
<evidence type="ECO:0000313" key="5">
    <source>
        <dbReference type="EnsemblMetazoa" id="ASIC002581-PA"/>
    </source>
</evidence>
<dbReference type="OMA" id="MWFDEVQ"/>
<dbReference type="AlphaFoldDB" id="A0A084VCK0"/>
<dbReference type="VEuPathDB" id="VectorBase:ASIS005129"/>
<accession>A0A084VCK0</accession>
<proteinExistence type="predicted"/>
<dbReference type="EMBL" id="ATLV01010796">
    <property type="status" value="NOT_ANNOTATED_CDS"/>
    <property type="molecule type" value="Genomic_DNA"/>
</dbReference>
<dbReference type="VEuPathDB" id="VectorBase:ASIC002581"/>
<dbReference type="InterPro" id="IPR001283">
    <property type="entry name" value="CRISP-related"/>
</dbReference>
<dbReference type="EMBL" id="KE524614">
    <property type="protein sequence ID" value="KFB35694.1"/>
    <property type="molecule type" value="Genomic_DNA"/>
</dbReference>
<dbReference type="Gene3D" id="3.40.33.10">
    <property type="entry name" value="CAP"/>
    <property type="match status" value="1"/>
</dbReference>
<dbReference type="GO" id="GO:0005576">
    <property type="term" value="C:extracellular region"/>
    <property type="evidence" value="ECO:0007669"/>
    <property type="project" value="UniProtKB-SubCell"/>
</dbReference>
<comment type="subcellular location">
    <subcellularLocation>
        <location evidence="1">Secreted</location>
    </subcellularLocation>
</comment>
<dbReference type="SUPFAM" id="SSF55797">
    <property type="entry name" value="PR-1-like"/>
    <property type="match status" value="1"/>
</dbReference>
<sequence>MPTLIWDDELARQAGHNARSCVYAHDVCRNTKLFRYVGQNLAHVSTTAILHFEKLVQLSIQGWWDEFNVTTQAQLDRFPEKQPGHPIGHFTQMISDRAWKMGCAAQTWFEGKVNSIFYMVCNYSFANYEGQPVYRRGLPASRCRTGENADYPGLCSTKEQIFSTPNAITN</sequence>
<dbReference type="PANTHER" id="PTHR10334">
    <property type="entry name" value="CYSTEINE-RICH SECRETORY PROTEIN-RELATED"/>
    <property type="match status" value="1"/>
</dbReference>
<organism evidence="4">
    <name type="scientific">Anopheles sinensis</name>
    <name type="common">Mosquito</name>
    <dbReference type="NCBI Taxonomy" id="74873"/>
    <lineage>
        <taxon>Eukaryota</taxon>
        <taxon>Metazoa</taxon>
        <taxon>Ecdysozoa</taxon>
        <taxon>Arthropoda</taxon>
        <taxon>Hexapoda</taxon>
        <taxon>Insecta</taxon>
        <taxon>Pterygota</taxon>
        <taxon>Neoptera</taxon>
        <taxon>Endopterygota</taxon>
        <taxon>Diptera</taxon>
        <taxon>Nematocera</taxon>
        <taxon>Culicoidea</taxon>
        <taxon>Culicidae</taxon>
        <taxon>Anophelinae</taxon>
        <taxon>Anopheles</taxon>
    </lineage>
</organism>
<dbReference type="Pfam" id="PF00188">
    <property type="entry name" value="CAP"/>
    <property type="match status" value="1"/>
</dbReference>